<dbReference type="PANTHER" id="PTHR30562">
    <property type="entry name" value="UVRC/OXIDOREDUCTASE"/>
    <property type="match status" value="1"/>
</dbReference>
<accession>A0A7V2WM30</accession>
<evidence type="ECO:0000259" key="1">
    <source>
        <dbReference type="PROSITE" id="PS50165"/>
    </source>
</evidence>
<gene>
    <name evidence="2" type="ORF">ENJ74_03015</name>
</gene>
<dbReference type="Gene3D" id="3.30.420.340">
    <property type="entry name" value="UvrC, RNAse H endonuclease domain"/>
    <property type="match status" value="1"/>
</dbReference>
<dbReference type="InterPro" id="IPR001162">
    <property type="entry name" value="UvrC_RNase_H_dom"/>
</dbReference>
<dbReference type="GO" id="GO:0009380">
    <property type="term" value="C:excinuclease repair complex"/>
    <property type="evidence" value="ECO:0007669"/>
    <property type="project" value="TreeGrafter"/>
</dbReference>
<dbReference type="Pfam" id="PF08459">
    <property type="entry name" value="UvrC_RNaseH_dom"/>
    <property type="match status" value="1"/>
</dbReference>
<dbReference type="EMBL" id="DRNO01000203">
    <property type="protein sequence ID" value="HFC03824.1"/>
    <property type="molecule type" value="Genomic_DNA"/>
</dbReference>
<dbReference type="Pfam" id="PF14520">
    <property type="entry name" value="HHH_5"/>
    <property type="match status" value="1"/>
</dbReference>
<evidence type="ECO:0000313" key="2">
    <source>
        <dbReference type="EMBL" id="HFC03824.1"/>
    </source>
</evidence>
<dbReference type="SUPFAM" id="SSF47781">
    <property type="entry name" value="RuvA domain 2-like"/>
    <property type="match status" value="1"/>
</dbReference>
<dbReference type="AlphaFoldDB" id="A0A7V2WM30"/>
<dbReference type="InterPro" id="IPR038476">
    <property type="entry name" value="UvrC_RNase_H_dom_sf"/>
</dbReference>
<proteinExistence type="predicted"/>
<dbReference type="Gene3D" id="1.10.150.20">
    <property type="entry name" value="5' to 3' exonuclease, C-terminal subdomain"/>
    <property type="match status" value="1"/>
</dbReference>
<comment type="caution">
    <text evidence="2">The sequence shown here is derived from an EMBL/GenBank/DDBJ whole genome shotgun (WGS) entry which is preliminary data.</text>
</comment>
<dbReference type="Pfam" id="PF22920">
    <property type="entry name" value="UvrC_RNaseH"/>
    <property type="match status" value="1"/>
</dbReference>
<sequence length="365" mass="42044">QEDYDIFAIDPGSDRGVVVRLFMRGGRITASSYSYFRHTELYDPDEAYRQALLDFYREETPGTAATVLLAHDLEQSDEIAKLLSRRLGKKINIQTPRRGPKAQLTRLALSNAAELLRRQERQRKEAPVEKRIAELFELEQIPWRVEVFDNSHLMGEAAVGAMVVWDEGAWEKKAYRRYQLQARDEYHQMMEMLERRIGDFDKEPPPDLWLIDGGETLRRLAEDLLSRAGVNLPVLAIAKEKLDAKAHRAKGAARDLLHGPTGELHLDPRDPRLQWLQRLRDEAHRFAIAYHRRKKRHRDRQTALLEQKGIGPATLKKLLDYFGTFEAIMQGDDSTLSRVAGKRAAEAILQMRSDENRALSEEKEA</sequence>
<organism evidence="2">
    <name type="scientific">Nitratifractor salsuginis</name>
    <dbReference type="NCBI Taxonomy" id="269261"/>
    <lineage>
        <taxon>Bacteria</taxon>
        <taxon>Pseudomonadati</taxon>
        <taxon>Campylobacterota</taxon>
        <taxon>Epsilonproteobacteria</taxon>
        <taxon>Campylobacterales</taxon>
        <taxon>Sulfurovaceae</taxon>
        <taxon>Nitratifractor</taxon>
    </lineage>
</organism>
<dbReference type="PROSITE" id="PS50165">
    <property type="entry name" value="UVRC"/>
    <property type="match status" value="1"/>
</dbReference>
<dbReference type="GO" id="GO:0006974">
    <property type="term" value="P:DNA damage response"/>
    <property type="evidence" value="ECO:0007669"/>
    <property type="project" value="TreeGrafter"/>
</dbReference>
<name>A0A7V2WM30_9BACT</name>
<dbReference type="PANTHER" id="PTHR30562:SF1">
    <property type="entry name" value="UVRABC SYSTEM PROTEIN C"/>
    <property type="match status" value="1"/>
</dbReference>
<dbReference type="InterPro" id="IPR050066">
    <property type="entry name" value="UvrABC_protein_C"/>
</dbReference>
<feature type="non-terminal residue" evidence="2">
    <location>
        <position position="1"/>
    </location>
</feature>
<reference evidence="2" key="1">
    <citation type="journal article" date="2020" name="mSystems">
        <title>Genome- and Community-Level Interaction Insights into Carbon Utilization and Element Cycling Functions of Hydrothermarchaeota in Hydrothermal Sediment.</title>
        <authorList>
            <person name="Zhou Z."/>
            <person name="Liu Y."/>
            <person name="Xu W."/>
            <person name="Pan J."/>
            <person name="Luo Z.H."/>
            <person name="Li M."/>
        </authorList>
    </citation>
    <scope>NUCLEOTIDE SEQUENCE [LARGE SCALE GENOMIC DNA]</scope>
    <source>
        <strain evidence="2">HyVt-513</strain>
    </source>
</reference>
<dbReference type="GO" id="GO:0009381">
    <property type="term" value="F:excinuclease ABC activity"/>
    <property type="evidence" value="ECO:0007669"/>
    <property type="project" value="InterPro"/>
</dbReference>
<dbReference type="Proteomes" id="UP000885722">
    <property type="component" value="Unassembled WGS sequence"/>
</dbReference>
<protein>
    <submittedName>
        <fullName evidence="2">Excinuclease ABC subunit C</fullName>
    </submittedName>
</protein>
<feature type="domain" description="UvrC family homology region profile" evidence="1">
    <location>
        <begin position="21"/>
        <end position="225"/>
    </location>
</feature>
<dbReference type="InterPro" id="IPR010994">
    <property type="entry name" value="RuvA_2-like"/>
</dbReference>